<organism evidence="3 4">
    <name type="scientific">Phreatobacter stygius</name>
    <dbReference type="NCBI Taxonomy" id="1940610"/>
    <lineage>
        <taxon>Bacteria</taxon>
        <taxon>Pseudomonadati</taxon>
        <taxon>Pseudomonadota</taxon>
        <taxon>Alphaproteobacteria</taxon>
        <taxon>Hyphomicrobiales</taxon>
        <taxon>Phreatobacteraceae</taxon>
        <taxon>Phreatobacter</taxon>
    </lineage>
</organism>
<evidence type="ECO:0000256" key="1">
    <source>
        <dbReference type="ARBA" id="ARBA00006056"/>
    </source>
</evidence>
<dbReference type="KEGG" id="pstg:E8M01_27210"/>
<dbReference type="InterPro" id="IPR003767">
    <property type="entry name" value="Malate/L-lactate_DH-like"/>
</dbReference>
<evidence type="ECO:0000313" key="3">
    <source>
        <dbReference type="EMBL" id="QCI67591.1"/>
    </source>
</evidence>
<evidence type="ECO:0000256" key="2">
    <source>
        <dbReference type="ARBA" id="ARBA00023002"/>
    </source>
</evidence>
<sequence length="352" mass="35124">MSGQILLPAVDLADLARRLLIAAGTPEAHAANVAEALVDADIEGLGSHGLMLLPMYLDRIAAGSVVPAAEGRIVSDTGAQVVIDAENGLGHVSAERAAALAVERARLHGLAAVAVRNAFHFGAAGRFARTMAESGCIGMVMANTRPLMPAPGGAERVVGNNPIAIAVPTATEPVVLDLALSAGAMGKIRLAESRGDTIPPSWATDAAGVPTTDAAEAIKGMLLPAAGAKGFGLAVMIDLMTGGLASGAIGQAVQPLYGDLSKPYGSSNLFLAIDIAGFRPVADFAADASAFAGTVRGSRLAPGASPVRMPGDRAIKAHRSFTGACALAPATASALAAAAAKLGVALPPSLSR</sequence>
<dbReference type="OrthoDB" id="9811519at2"/>
<dbReference type="Gene3D" id="1.10.1530.10">
    <property type="match status" value="1"/>
</dbReference>
<dbReference type="EMBL" id="CP039690">
    <property type="protein sequence ID" value="QCI67591.1"/>
    <property type="molecule type" value="Genomic_DNA"/>
</dbReference>
<dbReference type="Gene3D" id="3.30.1370.60">
    <property type="entry name" value="Hypothetical oxidoreductase yiak, domain 2"/>
    <property type="match status" value="1"/>
</dbReference>
<proteinExistence type="inferred from homology"/>
<dbReference type="InterPro" id="IPR043144">
    <property type="entry name" value="Mal/L-sulf/L-lact_DH-like_ah"/>
</dbReference>
<dbReference type="RefSeq" id="WP_136963021.1">
    <property type="nucleotide sequence ID" value="NZ_CP039690.1"/>
</dbReference>
<dbReference type="InterPro" id="IPR036111">
    <property type="entry name" value="Mal/L-sulfo/L-lacto_DH-like_sf"/>
</dbReference>
<gene>
    <name evidence="3" type="ORF">E8M01_27210</name>
</gene>
<dbReference type="AlphaFoldDB" id="A0A4D7B3W6"/>
<protein>
    <submittedName>
        <fullName evidence="3">Ldh family oxidoreductase</fullName>
    </submittedName>
</protein>
<keyword evidence="4" id="KW-1185">Reference proteome</keyword>
<comment type="similarity">
    <text evidence="1">Belongs to the LDH2/MDH2 oxidoreductase family.</text>
</comment>
<dbReference type="Proteomes" id="UP000298781">
    <property type="component" value="Chromosome"/>
</dbReference>
<dbReference type="GO" id="GO:0016491">
    <property type="term" value="F:oxidoreductase activity"/>
    <property type="evidence" value="ECO:0007669"/>
    <property type="project" value="UniProtKB-KW"/>
</dbReference>
<dbReference type="PANTHER" id="PTHR11091:SF0">
    <property type="entry name" value="MALATE DEHYDROGENASE"/>
    <property type="match status" value="1"/>
</dbReference>
<keyword evidence="2" id="KW-0560">Oxidoreductase</keyword>
<reference evidence="3 4" key="1">
    <citation type="submission" date="2019-04" db="EMBL/GenBank/DDBJ databases">
        <title>Phreatobacter aquaticus sp. nov.</title>
        <authorList>
            <person name="Choi A."/>
        </authorList>
    </citation>
    <scope>NUCLEOTIDE SEQUENCE [LARGE SCALE GENOMIC DNA]</scope>
    <source>
        <strain evidence="3 4">KCTC 52518</strain>
    </source>
</reference>
<dbReference type="InterPro" id="IPR043143">
    <property type="entry name" value="Mal/L-sulf/L-lact_DH-like_NADP"/>
</dbReference>
<name>A0A4D7B3W6_9HYPH</name>
<accession>A0A4D7B3W6</accession>
<dbReference type="SUPFAM" id="SSF89733">
    <property type="entry name" value="L-sulfolactate dehydrogenase-like"/>
    <property type="match status" value="1"/>
</dbReference>
<evidence type="ECO:0000313" key="4">
    <source>
        <dbReference type="Proteomes" id="UP000298781"/>
    </source>
</evidence>
<dbReference type="PANTHER" id="PTHR11091">
    <property type="entry name" value="OXIDOREDUCTASE-RELATED"/>
    <property type="match status" value="1"/>
</dbReference>
<dbReference type="Pfam" id="PF02615">
    <property type="entry name" value="Ldh_2"/>
    <property type="match status" value="1"/>
</dbReference>